<dbReference type="OrthoDB" id="272139at2759"/>
<keyword evidence="8 12" id="KW-0256">Endoplasmic reticulum</keyword>
<comment type="subcellular location">
    <subcellularLocation>
        <location evidence="1 12">Endoplasmic reticulum membrane</location>
        <topology evidence="1 12">Multi-pass membrane protein</topology>
    </subcellularLocation>
</comment>
<keyword evidence="9 12" id="KW-1133">Transmembrane helix</keyword>
<keyword evidence="15" id="KW-1185">Reference proteome</keyword>
<dbReference type="Proteomes" id="UP000669133">
    <property type="component" value="Unassembled WGS sequence"/>
</dbReference>
<evidence type="ECO:0000256" key="4">
    <source>
        <dbReference type="ARBA" id="ARBA00020830"/>
    </source>
</evidence>
<evidence type="ECO:0000256" key="3">
    <source>
        <dbReference type="ARBA" id="ARBA00005315"/>
    </source>
</evidence>
<feature type="transmembrane region" description="Helical" evidence="12">
    <location>
        <begin position="448"/>
        <end position="467"/>
    </location>
</feature>
<dbReference type="EMBL" id="JAEOAQ010000001">
    <property type="protein sequence ID" value="KAG5421936.1"/>
    <property type="molecule type" value="Genomic_DNA"/>
</dbReference>
<keyword evidence="6 12" id="KW-0808">Transferase</keyword>
<dbReference type="CDD" id="cd16024">
    <property type="entry name" value="GPI_EPT_2"/>
    <property type="match status" value="1"/>
</dbReference>
<sequence length="895" mass="101132">MMRSINLQWKVYLSLLLINITGFVLFLCGFFPSKVVLPGSNTFLQQDLNYKSPFLKNNGKPQFERLILMVVDAMRADFCFSEESNFKFLHQLINNGHAIPFTAFSNPPTVTLPRLKGITTGGTPSFLDAILNVADDYDDSQGLHAQDSWVHQFKQLNKNINFFGDDTWLKLFPTEFGEFEGTNSFFVSDFTEVDNNVTRHLDSQLISSPSSKWDGLILHYLGLDHIGHKGGPHSTFMKPKQQEMDSILKRLYKYTEKHQDTLIVFMGDHGMNEVGNHGGSSAGETSAALTFVSPKFKVDNVKAPLPVSSDYSYYDRLFQIDLVPTLASLFNFPIPKNSLGVMARRILNLWPESNRRKILLENCFQVMSLYEAKNGQTGSIWKTWEKLQSGAYPVDEYYSFLETVQSELASSATNYNYKYIYIGAGLILLAALITTVIFNLYFLSIRQIATYLVISFELFALIYSIHFHGSSLIEEEHQIWYFATTLATLAFGVFYFKAFESKSKFQWFLILLISGRLLKGWNNSGQKWFSDGNTANYLFKYNQSLLWVLIALTYGAIGLSIGIQGNFLWLYNAFKARKIPTLFIEDAFYDICVFVAIAVSFSFKLVQYFIDGNVPPGIFKAALSSVLESQDIDLGSLDIEDVEVKLQLQRVGVQLANYTTMAIAASILLVLIGRRLKKRYTGAITDITNIITLYLVTQTRHANIPIFLVLIVAKIALARLTYSTSTNEKKFVIDNHIICITFITLCLQNLTFFSMGNTNSLATVDLSNAYNGVKNYDVLVVGLLTFISNFAGPIFWSLSSLQLIFEPSVTSFRGASPTDLTTYPRLKYRIFLTKSMLALLFYTISATNLVASCINLRFHLFVWTVFSPKLLYFASWLILINIVIDLIGAGIVISL</sequence>
<feature type="transmembrane region" description="Helical" evidence="12">
    <location>
        <begin position="505"/>
        <end position="524"/>
    </location>
</feature>
<organism evidence="14 15">
    <name type="scientific">Candida metapsilosis</name>
    <dbReference type="NCBI Taxonomy" id="273372"/>
    <lineage>
        <taxon>Eukaryota</taxon>
        <taxon>Fungi</taxon>
        <taxon>Dikarya</taxon>
        <taxon>Ascomycota</taxon>
        <taxon>Saccharomycotina</taxon>
        <taxon>Pichiomycetes</taxon>
        <taxon>Debaryomycetaceae</taxon>
        <taxon>Candida/Lodderomyces clade</taxon>
        <taxon>Candida</taxon>
    </lineage>
</organism>
<feature type="transmembrane region" description="Helical" evidence="12">
    <location>
        <begin position="12"/>
        <end position="32"/>
    </location>
</feature>
<proteinExistence type="inferred from homology"/>
<dbReference type="FunFam" id="3.40.720.10:FF:000045">
    <property type="entry name" value="GPI ethanolamine phosphate transferase 2"/>
    <property type="match status" value="1"/>
</dbReference>
<evidence type="ECO:0000256" key="7">
    <source>
        <dbReference type="ARBA" id="ARBA00022692"/>
    </source>
</evidence>
<keyword evidence="10 12" id="KW-0472">Membrane</keyword>
<reference evidence="14 15" key="1">
    <citation type="submission" date="2020-12" db="EMBL/GenBank/DDBJ databases">
        <title>Effect of drift, selection, and recombination on the evolution of hybrid genomes in Candida yeast pathogens.</title>
        <authorList>
            <person name="Mixao V."/>
            <person name="Ksiezopolska E."/>
            <person name="Saus E."/>
            <person name="Boekhout T."/>
            <person name="Gacser A."/>
            <person name="Gabaldon T."/>
        </authorList>
    </citation>
    <scope>NUCLEOTIDE SEQUENCE [LARGE SCALE GENOMIC DNA]</scope>
    <source>
        <strain evidence="14 15">BP57</strain>
    </source>
</reference>
<feature type="transmembrane region" description="Helical" evidence="12">
    <location>
        <begin position="732"/>
        <end position="756"/>
    </location>
</feature>
<dbReference type="GO" id="GO:0006506">
    <property type="term" value="P:GPI anchor biosynthetic process"/>
    <property type="evidence" value="ECO:0007669"/>
    <property type="project" value="UniProtKB-UniPathway"/>
</dbReference>
<dbReference type="Pfam" id="PF01663">
    <property type="entry name" value="Phosphodiest"/>
    <property type="match status" value="1"/>
</dbReference>
<dbReference type="InterPro" id="IPR039527">
    <property type="entry name" value="PIGG/GPI7"/>
</dbReference>
<feature type="transmembrane region" description="Helical" evidence="12">
    <location>
        <begin position="479"/>
        <end position="498"/>
    </location>
</feature>
<dbReference type="InterPro" id="IPR045687">
    <property type="entry name" value="PIGG/GPI7_C"/>
</dbReference>
<gene>
    <name evidence="14" type="ORF">I9W82_001029</name>
</gene>
<dbReference type="Gene3D" id="3.40.720.10">
    <property type="entry name" value="Alkaline Phosphatase, subunit A"/>
    <property type="match status" value="1"/>
</dbReference>
<evidence type="ECO:0000256" key="9">
    <source>
        <dbReference type="ARBA" id="ARBA00022989"/>
    </source>
</evidence>
<dbReference type="SUPFAM" id="SSF53649">
    <property type="entry name" value="Alkaline phosphatase-like"/>
    <property type="match status" value="1"/>
</dbReference>
<comment type="pathway">
    <text evidence="2 12">Glycolipid biosynthesis; glycosylphosphatidylinositol-anchor biosynthesis.</text>
</comment>
<feature type="transmembrane region" description="Helical" evidence="12">
    <location>
        <begin position="419"/>
        <end position="441"/>
    </location>
</feature>
<evidence type="ECO:0000256" key="10">
    <source>
        <dbReference type="ARBA" id="ARBA00023136"/>
    </source>
</evidence>
<protein>
    <recommendedName>
        <fullName evidence="4 12">GPI ethanolamine phosphate transferase 2</fullName>
    </recommendedName>
</protein>
<comment type="caution">
    <text evidence="14">The sequence shown here is derived from an EMBL/GenBank/DDBJ whole genome shotgun (WGS) entry which is preliminary data.</text>
</comment>
<dbReference type="PANTHER" id="PTHR23072">
    <property type="entry name" value="PHOSPHATIDYLINOSITOL GLYCAN-RELATED"/>
    <property type="match status" value="1"/>
</dbReference>
<evidence type="ECO:0000256" key="1">
    <source>
        <dbReference type="ARBA" id="ARBA00004477"/>
    </source>
</evidence>
<feature type="transmembrane region" description="Helical" evidence="12">
    <location>
        <begin position="591"/>
        <end position="610"/>
    </location>
</feature>
<name>A0A8H7ZLJ7_9ASCO</name>
<evidence type="ECO:0000256" key="2">
    <source>
        <dbReference type="ARBA" id="ARBA00004687"/>
    </source>
</evidence>
<dbReference type="GO" id="GO:0005789">
    <property type="term" value="C:endoplasmic reticulum membrane"/>
    <property type="evidence" value="ECO:0007669"/>
    <property type="project" value="UniProtKB-SubCell"/>
</dbReference>
<evidence type="ECO:0000313" key="14">
    <source>
        <dbReference type="EMBL" id="KAG5421936.1"/>
    </source>
</evidence>
<dbReference type="InterPro" id="IPR002591">
    <property type="entry name" value="Phosphodiest/P_Trfase"/>
</dbReference>
<dbReference type="InterPro" id="IPR037674">
    <property type="entry name" value="PIG-G_N"/>
</dbReference>
<feature type="transmembrane region" description="Helical" evidence="12">
    <location>
        <begin position="776"/>
        <end position="798"/>
    </location>
</feature>
<evidence type="ECO:0000256" key="5">
    <source>
        <dbReference type="ARBA" id="ARBA00022502"/>
    </source>
</evidence>
<dbReference type="InterPro" id="IPR017850">
    <property type="entry name" value="Alkaline_phosphatase_core_sf"/>
</dbReference>
<feature type="transmembrane region" description="Helical" evidence="12">
    <location>
        <begin position="544"/>
        <end position="570"/>
    </location>
</feature>
<feature type="transmembrane region" description="Helical" evidence="12">
    <location>
        <begin position="870"/>
        <end position="893"/>
    </location>
</feature>
<feature type="transmembrane region" description="Helical" evidence="12">
    <location>
        <begin position="702"/>
        <end position="720"/>
    </location>
</feature>
<feature type="transmembrane region" description="Helical" evidence="12">
    <location>
        <begin position="837"/>
        <end position="858"/>
    </location>
</feature>
<comment type="function">
    <text evidence="12">Ethanolamine phosphate transferase involved in glycosylphosphatidylinositol-anchor biosynthesis. Transfers ethanolamine phosphate to the GPI second mannose.</text>
</comment>
<dbReference type="UniPathway" id="UPA00196"/>
<keyword evidence="7 12" id="KW-0812">Transmembrane</keyword>
<evidence type="ECO:0000256" key="12">
    <source>
        <dbReference type="RuleBase" id="RU367106"/>
    </source>
</evidence>
<dbReference type="PANTHER" id="PTHR23072:SF0">
    <property type="entry name" value="GPI ETHANOLAMINE PHOSPHATE TRANSFERASE 2"/>
    <property type="match status" value="1"/>
</dbReference>
<evidence type="ECO:0000313" key="15">
    <source>
        <dbReference type="Proteomes" id="UP000669133"/>
    </source>
</evidence>
<comment type="similarity">
    <text evidence="3 12">Belongs to the PIGG/PIGN/PIGO family. PIGG subfamily.</text>
</comment>
<keyword evidence="5 12" id="KW-0337">GPI-anchor biosynthesis</keyword>
<dbReference type="GO" id="GO:0051267">
    <property type="term" value="F:CP2 mannose-ethanolamine phosphotransferase activity"/>
    <property type="evidence" value="ECO:0007669"/>
    <property type="project" value="TreeGrafter"/>
</dbReference>
<feature type="transmembrane region" description="Helical" evidence="12">
    <location>
        <begin position="655"/>
        <end position="673"/>
    </location>
</feature>
<evidence type="ECO:0000259" key="13">
    <source>
        <dbReference type="Pfam" id="PF19316"/>
    </source>
</evidence>
<evidence type="ECO:0000256" key="6">
    <source>
        <dbReference type="ARBA" id="ARBA00022679"/>
    </source>
</evidence>
<evidence type="ECO:0000256" key="8">
    <source>
        <dbReference type="ARBA" id="ARBA00022824"/>
    </source>
</evidence>
<feature type="domain" description="GPI ethanolamine phosphate transferase 2 C-terminal" evidence="13">
    <location>
        <begin position="412"/>
        <end position="893"/>
    </location>
</feature>
<accession>A0A8H7ZLJ7</accession>
<dbReference type="AlphaFoldDB" id="A0A8H7ZLJ7"/>
<keyword evidence="11" id="KW-0325">Glycoprotein</keyword>
<dbReference type="GeneID" id="93649658"/>
<evidence type="ECO:0000256" key="11">
    <source>
        <dbReference type="ARBA" id="ARBA00023180"/>
    </source>
</evidence>
<dbReference type="Pfam" id="PF19316">
    <property type="entry name" value="PIGO_PIGG"/>
    <property type="match status" value="1"/>
</dbReference>
<dbReference type="RefSeq" id="XP_067551052.1">
    <property type="nucleotide sequence ID" value="XM_067689731.1"/>
</dbReference>
<feature type="transmembrane region" description="Helical" evidence="12">
    <location>
        <begin position="680"/>
        <end position="696"/>
    </location>
</feature>